<accession>A0A9D4C2J5</accession>
<dbReference type="EMBL" id="JAIWYP010000013">
    <property type="protein sequence ID" value="KAH3715981.1"/>
    <property type="molecule type" value="Genomic_DNA"/>
</dbReference>
<gene>
    <name evidence="1" type="ORF">DPMN_058697</name>
</gene>
<reference evidence="1" key="1">
    <citation type="journal article" date="2019" name="bioRxiv">
        <title>The Genome of the Zebra Mussel, Dreissena polymorpha: A Resource for Invasive Species Research.</title>
        <authorList>
            <person name="McCartney M.A."/>
            <person name="Auch B."/>
            <person name="Kono T."/>
            <person name="Mallez S."/>
            <person name="Zhang Y."/>
            <person name="Obille A."/>
            <person name="Becker A."/>
            <person name="Abrahante J.E."/>
            <person name="Garbe J."/>
            <person name="Badalamenti J.P."/>
            <person name="Herman A."/>
            <person name="Mangelson H."/>
            <person name="Liachko I."/>
            <person name="Sullivan S."/>
            <person name="Sone E.D."/>
            <person name="Koren S."/>
            <person name="Silverstein K.A.T."/>
            <person name="Beckman K.B."/>
            <person name="Gohl D.M."/>
        </authorList>
    </citation>
    <scope>NUCLEOTIDE SEQUENCE</scope>
    <source>
        <strain evidence="1">Duluth1</strain>
        <tissue evidence="1">Whole animal</tissue>
    </source>
</reference>
<comment type="caution">
    <text evidence="1">The sequence shown here is derived from an EMBL/GenBank/DDBJ whole genome shotgun (WGS) entry which is preliminary data.</text>
</comment>
<evidence type="ECO:0000313" key="2">
    <source>
        <dbReference type="Proteomes" id="UP000828390"/>
    </source>
</evidence>
<reference evidence="1" key="2">
    <citation type="submission" date="2020-11" db="EMBL/GenBank/DDBJ databases">
        <authorList>
            <person name="McCartney M.A."/>
            <person name="Auch B."/>
            <person name="Kono T."/>
            <person name="Mallez S."/>
            <person name="Becker A."/>
            <person name="Gohl D.M."/>
            <person name="Silverstein K.A.T."/>
            <person name="Koren S."/>
            <person name="Bechman K.B."/>
            <person name="Herman A."/>
            <person name="Abrahante J.E."/>
            <person name="Garbe J."/>
        </authorList>
    </citation>
    <scope>NUCLEOTIDE SEQUENCE</scope>
    <source>
        <strain evidence="1">Duluth1</strain>
        <tissue evidence="1">Whole animal</tissue>
    </source>
</reference>
<sequence length="68" mass="8242">MPAKRKGSKTSRTAVVDVHPPLPLLHLHNRKKLKMLRWKPHRPRMMLQRKRNFPEQLQHTLTSKKRKF</sequence>
<proteinExistence type="predicted"/>
<dbReference type="AlphaFoldDB" id="A0A9D4C2J5"/>
<keyword evidence="2" id="KW-1185">Reference proteome</keyword>
<protein>
    <submittedName>
        <fullName evidence="1">Uncharacterized protein</fullName>
    </submittedName>
</protein>
<dbReference type="Proteomes" id="UP000828390">
    <property type="component" value="Unassembled WGS sequence"/>
</dbReference>
<evidence type="ECO:0000313" key="1">
    <source>
        <dbReference type="EMBL" id="KAH3715981.1"/>
    </source>
</evidence>
<name>A0A9D4C2J5_DREPO</name>
<organism evidence="1 2">
    <name type="scientific">Dreissena polymorpha</name>
    <name type="common">Zebra mussel</name>
    <name type="synonym">Mytilus polymorpha</name>
    <dbReference type="NCBI Taxonomy" id="45954"/>
    <lineage>
        <taxon>Eukaryota</taxon>
        <taxon>Metazoa</taxon>
        <taxon>Spiralia</taxon>
        <taxon>Lophotrochozoa</taxon>
        <taxon>Mollusca</taxon>
        <taxon>Bivalvia</taxon>
        <taxon>Autobranchia</taxon>
        <taxon>Heteroconchia</taxon>
        <taxon>Euheterodonta</taxon>
        <taxon>Imparidentia</taxon>
        <taxon>Neoheterodontei</taxon>
        <taxon>Myida</taxon>
        <taxon>Dreissenoidea</taxon>
        <taxon>Dreissenidae</taxon>
        <taxon>Dreissena</taxon>
    </lineage>
</organism>